<evidence type="ECO:0000313" key="10">
    <source>
        <dbReference type="Proteomes" id="UP000285013"/>
    </source>
</evidence>
<keyword evidence="12" id="KW-1185">Reference proteome</keyword>
<dbReference type="Pfam" id="PF13242">
    <property type="entry name" value="Hydrolase_like"/>
    <property type="match status" value="1"/>
</dbReference>
<feature type="binding site" evidence="4">
    <location>
        <position position="215"/>
    </location>
    <ligand>
        <name>Mg(2+)</name>
        <dbReference type="ChEBI" id="CHEBI:18420"/>
    </ligand>
</feature>
<gene>
    <name evidence="5" type="ORF">DWX27_09285</name>
    <name evidence="7" type="ORF">DWZ32_07700</name>
    <name evidence="6" type="ORF">DWZ95_03320</name>
    <name evidence="8" type="ORF">EAJ06_16660</name>
</gene>
<feature type="active site" description="Proton donor" evidence="2">
    <location>
        <position position="15"/>
    </location>
</feature>
<feature type="binding site" evidence="4">
    <location>
        <position position="13"/>
    </location>
    <ligand>
        <name>Mg(2+)</name>
        <dbReference type="ChEBI" id="CHEBI:18420"/>
    </ligand>
</feature>
<dbReference type="SUPFAM" id="SSF56784">
    <property type="entry name" value="HAD-like"/>
    <property type="match status" value="1"/>
</dbReference>
<dbReference type="PIRSF" id="PIRSF000915">
    <property type="entry name" value="PGP-type_phosphatase"/>
    <property type="match status" value="1"/>
</dbReference>
<reference evidence="9 10" key="1">
    <citation type="submission" date="2018-08" db="EMBL/GenBank/DDBJ databases">
        <title>A genome reference for cultivated species of the human gut microbiota.</title>
        <authorList>
            <person name="Zou Y."/>
            <person name="Xue W."/>
            <person name="Luo G."/>
        </authorList>
    </citation>
    <scope>NUCLEOTIDE SEQUENCE [LARGE SCALE GENOMIC DNA]</scope>
    <source>
        <strain evidence="5 9">AF19-10AC</strain>
        <strain evidence="7 11">AF31-23</strain>
        <strain evidence="6 10">AF36-16BH</strain>
    </source>
</reference>
<dbReference type="PANTHER" id="PTHR19288:SF46">
    <property type="entry name" value="HALOACID DEHALOGENASE-LIKE HYDROLASE DOMAIN-CONTAINING PROTEIN 2"/>
    <property type="match status" value="1"/>
</dbReference>
<dbReference type="EMBL" id="QRPE01000002">
    <property type="protein sequence ID" value="RHL95861.1"/>
    <property type="molecule type" value="Genomic_DNA"/>
</dbReference>
<evidence type="ECO:0000313" key="7">
    <source>
        <dbReference type="EMBL" id="RHN07942.1"/>
    </source>
</evidence>
<dbReference type="Gene3D" id="3.40.50.1000">
    <property type="entry name" value="HAD superfamily/HAD-like"/>
    <property type="match status" value="2"/>
</dbReference>
<dbReference type="InterPro" id="IPR006357">
    <property type="entry name" value="HAD-SF_hydro_IIA"/>
</dbReference>
<evidence type="ECO:0000313" key="12">
    <source>
        <dbReference type="Proteomes" id="UP000291191"/>
    </source>
</evidence>
<evidence type="ECO:0000313" key="11">
    <source>
        <dbReference type="Proteomes" id="UP000286003"/>
    </source>
</evidence>
<dbReference type="GO" id="GO:0046872">
    <property type="term" value="F:metal ion binding"/>
    <property type="evidence" value="ECO:0007669"/>
    <property type="project" value="UniProtKB-KW"/>
</dbReference>
<reference evidence="8 12" key="2">
    <citation type="journal article" date="2019" name="Science, e1252229">
        <title>Invertible promoters mediate bacterial phase variation, antibiotic resistance, and host adaptation in the gut.</title>
        <authorList>
            <person name="Jiang X."/>
            <person name="Hall A.B."/>
            <person name="Arthur T.D."/>
            <person name="Plichta D.R."/>
            <person name="Covington C.T."/>
            <person name="Poyet M."/>
            <person name="Crothers J."/>
            <person name="Moses P.L."/>
            <person name="Tolonen A.C."/>
            <person name="Vlamakis H."/>
            <person name="Alm E.J."/>
            <person name="Xavier R.J."/>
        </authorList>
    </citation>
    <scope>NUCLEOTIDE SEQUENCE [LARGE SCALE GENOMIC DNA]</scope>
    <source>
        <strain evidence="8">Bf_0095</strain>
        <strain evidence="12">bf_0095</strain>
    </source>
</reference>
<feature type="active site" description="Nucleophile" evidence="2">
    <location>
        <position position="13"/>
    </location>
</feature>
<dbReference type="Proteomes" id="UP000285013">
    <property type="component" value="Unassembled WGS sequence"/>
</dbReference>
<evidence type="ECO:0000256" key="2">
    <source>
        <dbReference type="PIRSR" id="PIRSR000915-1"/>
    </source>
</evidence>
<evidence type="ECO:0000313" key="8">
    <source>
        <dbReference type="EMBL" id="RYT78754.1"/>
    </source>
</evidence>
<evidence type="ECO:0000313" key="5">
    <source>
        <dbReference type="EMBL" id="RGT53147.1"/>
    </source>
</evidence>
<comment type="caution">
    <text evidence="6">The sequence shown here is derived from an EMBL/GenBank/DDBJ whole genome shotgun (WGS) entry which is preliminary data.</text>
</comment>
<dbReference type="EMBL" id="QRQM01000007">
    <property type="protein sequence ID" value="RHN07942.1"/>
    <property type="molecule type" value="Genomic_DNA"/>
</dbReference>
<evidence type="ECO:0000256" key="3">
    <source>
        <dbReference type="PIRSR" id="PIRSR000915-2"/>
    </source>
</evidence>
<feature type="binding site" evidence="3">
    <location>
        <position position="190"/>
    </location>
    <ligand>
        <name>substrate</name>
    </ligand>
</feature>
<dbReference type="OrthoDB" id="9810449at2"/>
<evidence type="ECO:0000313" key="6">
    <source>
        <dbReference type="EMBL" id="RHL95861.1"/>
    </source>
</evidence>
<dbReference type="SFLD" id="SFLDS00003">
    <property type="entry name" value="Haloacid_Dehalogenase"/>
    <property type="match status" value="1"/>
</dbReference>
<dbReference type="InterPro" id="IPR036412">
    <property type="entry name" value="HAD-like_sf"/>
</dbReference>
<protein>
    <submittedName>
        <fullName evidence="6">HAD-IIA family hydrolase</fullName>
    </submittedName>
</protein>
<dbReference type="GO" id="GO:0016791">
    <property type="term" value="F:phosphatase activity"/>
    <property type="evidence" value="ECO:0007669"/>
    <property type="project" value="TreeGrafter"/>
</dbReference>
<keyword evidence="6" id="KW-0378">Hydrolase</keyword>
<dbReference type="PANTHER" id="PTHR19288">
    <property type="entry name" value="4-NITROPHENYLPHOSPHATASE-RELATED"/>
    <property type="match status" value="1"/>
</dbReference>
<sequence length="266" mass="30182">MSTLKEKKMFMLDMDGTIYNESTLIPGAMEFFHLLQERGVHYTFMTNNSSKSKFTYVEKLHKLGIDCTEKHIASSVNATVAYLKANKPNAKLYIVGTESLKYELEVEGFSIVPLDYREPDIDYVLVGFDVELTYEKLVGACWYISRDIPFVATNCDLRCPVLENKFIPDCGAICEMIEVATERKPLYLGKPDKYIVEAVMKEWRLKPEDVATVGDRLYTDIAVGINAGVDSICVLTGEATIEEIEKSDIKPKYVFNSIKELYESLL</sequence>
<dbReference type="NCBIfam" id="TIGR01460">
    <property type="entry name" value="HAD-SF-IIA"/>
    <property type="match status" value="1"/>
</dbReference>
<dbReference type="Proteomes" id="UP000291191">
    <property type="component" value="Unassembled WGS sequence"/>
</dbReference>
<dbReference type="EMBL" id="QRWT01000007">
    <property type="protein sequence ID" value="RGT53147.1"/>
    <property type="molecule type" value="Genomic_DNA"/>
</dbReference>
<comment type="similarity">
    <text evidence="1">Belongs to the HAD-like hydrolase superfamily.</text>
</comment>
<dbReference type="RefSeq" id="WP_115503253.1">
    <property type="nucleotide sequence ID" value="NZ_CABMMK010000006.1"/>
</dbReference>
<organism evidence="6 10">
    <name type="scientific">Bacteroides intestinalis</name>
    <dbReference type="NCBI Taxonomy" id="329854"/>
    <lineage>
        <taxon>Bacteria</taxon>
        <taxon>Pseudomonadati</taxon>
        <taxon>Bacteroidota</taxon>
        <taxon>Bacteroidia</taxon>
        <taxon>Bacteroidales</taxon>
        <taxon>Bacteroidaceae</taxon>
        <taxon>Bacteroides</taxon>
    </lineage>
</organism>
<accession>A0A415NEG1</accession>
<dbReference type="Pfam" id="PF13344">
    <property type="entry name" value="Hydrolase_6"/>
    <property type="match status" value="1"/>
</dbReference>
<comment type="cofactor">
    <cofactor evidence="4">
        <name>Mg(2+)</name>
        <dbReference type="ChEBI" id="CHEBI:18420"/>
    </cofactor>
    <text evidence="4">Divalent metal ions. Mg(2+) is the most effective.</text>
</comment>
<dbReference type="InterPro" id="IPR023214">
    <property type="entry name" value="HAD_sf"/>
</dbReference>
<evidence type="ECO:0000256" key="4">
    <source>
        <dbReference type="PIRSR" id="PIRSR000915-3"/>
    </source>
</evidence>
<feature type="binding site" evidence="4">
    <location>
        <position position="15"/>
    </location>
    <ligand>
        <name>Mg(2+)</name>
        <dbReference type="ChEBI" id="CHEBI:18420"/>
    </ligand>
</feature>
<dbReference type="EMBL" id="RCXO01000023">
    <property type="protein sequence ID" value="RYT78754.1"/>
    <property type="molecule type" value="Genomic_DNA"/>
</dbReference>
<dbReference type="Proteomes" id="UP000284772">
    <property type="component" value="Unassembled WGS sequence"/>
</dbReference>
<dbReference type="Proteomes" id="UP000286003">
    <property type="component" value="Unassembled WGS sequence"/>
</dbReference>
<evidence type="ECO:0000256" key="1">
    <source>
        <dbReference type="PIRNR" id="PIRNR000915"/>
    </source>
</evidence>
<dbReference type="AlphaFoldDB" id="A0A415NEG1"/>
<name>A0A415NEG1_9BACE</name>
<dbReference type="GO" id="GO:0005737">
    <property type="term" value="C:cytoplasm"/>
    <property type="evidence" value="ECO:0007669"/>
    <property type="project" value="TreeGrafter"/>
</dbReference>
<keyword evidence="4" id="KW-0479">Metal-binding</keyword>
<keyword evidence="4" id="KW-0460">Magnesium</keyword>
<proteinExistence type="inferred from homology"/>
<evidence type="ECO:0000313" key="9">
    <source>
        <dbReference type="Proteomes" id="UP000284772"/>
    </source>
</evidence>
<dbReference type="SFLD" id="SFLDG01139">
    <property type="entry name" value="C2.A:_Pyridoxal_Phosphate_Phos"/>
    <property type="match status" value="1"/>
</dbReference>